<dbReference type="KEGG" id="cvn:111100644"/>
<dbReference type="Proteomes" id="UP000694844">
    <property type="component" value="Chromosome 6"/>
</dbReference>
<name>A0A8B8AAF0_CRAVI</name>
<dbReference type="GeneID" id="111100644"/>
<reference evidence="2" key="1">
    <citation type="submission" date="2025-08" db="UniProtKB">
        <authorList>
            <consortium name="RefSeq"/>
        </authorList>
    </citation>
    <scope>IDENTIFICATION</scope>
    <source>
        <tissue evidence="2">Whole sample</tissue>
    </source>
</reference>
<protein>
    <submittedName>
        <fullName evidence="2">Uncharacterized protein LOC111100644 isoform X1</fullName>
    </submittedName>
</protein>
<sequence length="878" mass="101115">MNDEEKKKILEKPIQYKTQTIKKYRLNLRGKNDPLYNFTSRSKEKNIESFQSTSSRKPRSSGRPQCALTNLEDVDFPSTSTCTQTQLEETFFSEVELYFQDLTFTKGITLFPGNDRILVIKDYQISKKKTHNEKYVLLERRSFKFKDGDCRWVYWCQCNENRARAISSLDHHLIRAYTEFSSLDKECIHVEVAKKIFDRYDSVHDIEPPSEADRGTCDDHGYSLGGNILYEVPDAKLICCGGVTCQRFGLVTFEKRSVSCLSCCTRNCLHVSTMKEVIANKEETLYHELIEKFTSGVPSETPETTKSVYKQKLISQKRIPFFRCDELSDMLKNLQLNEFGPLLPEDVICKHCSGNLVDGDPVQNNWIAYDCALIVTNNTMQYVKSYYRPCTVCDSVSLFEGQSKGLLNMGTYLVGYDVLRSYMHSFLHGKRPLYTFYQCWCDVHLDLGNTQIQEFSYQRLRIAWHCFLSLLDIDNSQGFSCPHCGGDETPPQTIVCDGTSLSFQRRMWDWKENAGTDNVLHLSSSKYSERTFIPDGALRKLLNRYSGDGRVVRGVKNPSLTEKEKGCLLKGVKELSPALHSILLSIEEDRHVFKHFQRLLMCLSSPSPVCSLIRPTQEVGQLIESISRGENLRQDPVKLDLLHKKMPIIFEVIESGAEVRDLGNLLSELWEIAVDPFVCAREDTSLEENVDVEDLSFFPTLHKYRNRGIFEMDLKNMKKKQGTECCKRFAGHPSLLPGIFTIFCPHGICYGFQVMESHESPNVPFTILRTRFKKAPKHIIYDNACKLQQYCLSRDPLFFKTSEFYVDRLHWDNHTACSLAYDLSIYPQFSALNSQCNEQANAGLKRIKDQLSYMTANNFMMHCTFFLWNKNLLKLSSI</sequence>
<dbReference type="PANTHER" id="PTHR34305:SF1">
    <property type="entry name" value="SWIM-TYPE DOMAIN-CONTAINING PROTEIN"/>
    <property type="match status" value="1"/>
</dbReference>
<keyword evidence="1" id="KW-1185">Reference proteome</keyword>
<dbReference type="OrthoDB" id="6073341at2759"/>
<proteinExistence type="predicted"/>
<organism evidence="1 2">
    <name type="scientific">Crassostrea virginica</name>
    <name type="common">Eastern oyster</name>
    <dbReference type="NCBI Taxonomy" id="6565"/>
    <lineage>
        <taxon>Eukaryota</taxon>
        <taxon>Metazoa</taxon>
        <taxon>Spiralia</taxon>
        <taxon>Lophotrochozoa</taxon>
        <taxon>Mollusca</taxon>
        <taxon>Bivalvia</taxon>
        <taxon>Autobranchia</taxon>
        <taxon>Pteriomorphia</taxon>
        <taxon>Ostreida</taxon>
        <taxon>Ostreoidea</taxon>
        <taxon>Ostreidae</taxon>
        <taxon>Crassostrea</taxon>
    </lineage>
</organism>
<gene>
    <name evidence="2" type="primary">LOC111100644</name>
</gene>
<dbReference type="AlphaFoldDB" id="A0A8B8AAF0"/>
<accession>A0A8B8AAF0</accession>
<dbReference type="PANTHER" id="PTHR34305">
    <property type="entry name" value="EXPRESSED PROTEIN"/>
    <property type="match status" value="1"/>
</dbReference>
<dbReference type="RefSeq" id="XP_022288437.1">
    <property type="nucleotide sequence ID" value="XM_022432729.1"/>
</dbReference>
<evidence type="ECO:0000313" key="2">
    <source>
        <dbReference type="RefSeq" id="XP_022288437.1"/>
    </source>
</evidence>
<evidence type="ECO:0000313" key="1">
    <source>
        <dbReference type="Proteomes" id="UP000694844"/>
    </source>
</evidence>